<dbReference type="Proteomes" id="UP000019151">
    <property type="component" value="Chromosome"/>
</dbReference>
<evidence type="ECO:0000256" key="10">
    <source>
        <dbReference type="ARBA" id="ARBA00042775"/>
    </source>
</evidence>
<dbReference type="Gene3D" id="1.10.4030.10">
    <property type="entry name" value="Porin chaperone SurA, peptide-binding domain"/>
    <property type="match status" value="1"/>
</dbReference>
<sequence>MLQSMRSAAKYVWIIIAITFVGGFLFAQASGLLGRAPVTTTTAVAKVNGAEILYTDYERAVQNRSQQASQQLGRALTLDEDARLRQEVFDDMVNDALLQQEYKKRGITVTDEEIIKFAQTSPPPELLRSPELQTEGQFDPAKYRRYLANPAAREGGLLQYLEAYYRQEIPRQKLFMQVTSDVYPSDARLWSMWRDSHDSAQVTYAALRTDLISDSSVKVSDDEISSYYDAHKKQYERPGRAVLSLLTIPRAVTAADTAAARARAEQLRAEIVGGQKFEDVAKRESSDSGSARQGGDLGRGGKGRFVPEFEKAAYALTPGEVSQPVLSPFGYHLIRVDEKKGDTLSVRHILVPIGQSDSSAARTDREADAVAKLAASQEDPKKFDQAVAQYKLSRASVVALEGEPVSWLGKPVPSVSAWAFGGAKVGETSDLYDAPDAYYLARLDSLTQGGQQPLSEVKEEIRHRIAQDKKVEQLVPRAEKIAQQAASSSLEQAAAANGTKAEQTPVFSRTSLVPGLGQFTQAIGAAFALPKGALSGPVPSRDGVYVLRIDRRVDADKGAWQAQKAQQRDQVTNALRQQRIREYLAGLRESAKIVDNRKDVQAAARRQSAT</sequence>
<dbReference type="EMBL" id="CP007128">
    <property type="protein sequence ID" value="AHG91075.1"/>
    <property type="molecule type" value="Genomic_DNA"/>
</dbReference>
<reference evidence="15 16" key="1">
    <citation type="journal article" date="2014" name="Genome Announc.">
        <title>Genome Sequence and Methylome of Soil Bacterium Gemmatirosa kalamazoonensis KBS708T, a Member of the Rarely Cultivated Gemmatimonadetes Phylum.</title>
        <authorList>
            <person name="Debruyn J.M."/>
            <person name="Radosevich M."/>
            <person name="Wommack K.E."/>
            <person name="Polson S.W."/>
            <person name="Hauser L.J."/>
            <person name="Fawaz M.N."/>
            <person name="Korlach J."/>
            <person name="Tsai Y.C."/>
        </authorList>
    </citation>
    <scope>NUCLEOTIDE SEQUENCE [LARGE SCALE GENOMIC DNA]</scope>
    <source>
        <strain evidence="15 16">KBS708</strain>
    </source>
</reference>
<dbReference type="PANTHER" id="PTHR47529">
    <property type="entry name" value="PEPTIDYL-PROLYL CIS-TRANS ISOMERASE D"/>
    <property type="match status" value="1"/>
</dbReference>
<evidence type="ECO:0000256" key="12">
    <source>
        <dbReference type="SAM" id="MobiDB-lite"/>
    </source>
</evidence>
<proteinExistence type="inferred from homology"/>
<dbReference type="KEGG" id="gba:J421_3538"/>
<dbReference type="SUPFAM" id="SSF54534">
    <property type="entry name" value="FKBP-like"/>
    <property type="match status" value="1"/>
</dbReference>
<dbReference type="STRING" id="861299.J421_3538"/>
<dbReference type="Pfam" id="PF00639">
    <property type="entry name" value="Rotamase"/>
    <property type="match status" value="1"/>
</dbReference>
<dbReference type="InterPro" id="IPR000297">
    <property type="entry name" value="PPIase_PpiC"/>
</dbReference>
<protein>
    <recommendedName>
        <fullName evidence="9">Periplasmic chaperone PpiD</fullName>
    </recommendedName>
    <alternativeName>
        <fullName evidence="10">Periplasmic folding chaperone</fullName>
    </alternativeName>
</protein>
<dbReference type="Gene3D" id="3.10.50.40">
    <property type="match status" value="3"/>
</dbReference>
<dbReference type="InterPro" id="IPR023058">
    <property type="entry name" value="PPIase_PpiC_CS"/>
</dbReference>
<evidence type="ECO:0000256" key="8">
    <source>
        <dbReference type="ARBA" id="ARBA00038408"/>
    </source>
</evidence>
<dbReference type="SUPFAM" id="SSF109998">
    <property type="entry name" value="Triger factor/SurA peptide-binding domain-like"/>
    <property type="match status" value="1"/>
</dbReference>
<organism evidence="15 16">
    <name type="scientific">Gemmatirosa kalamazoonensis</name>
    <dbReference type="NCBI Taxonomy" id="861299"/>
    <lineage>
        <taxon>Bacteria</taxon>
        <taxon>Pseudomonadati</taxon>
        <taxon>Gemmatimonadota</taxon>
        <taxon>Gemmatimonadia</taxon>
        <taxon>Gemmatimonadales</taxon>
        <taxon>Gemmatimonadaceae</taxon>
        <taxon>Gemmatirosa</taxon>
    </lineage>
</organism>
<evidence type="ECO:0000256" key="9">
    <source>
        <dbReference type="ARBA" id="ARBA00040743"/>
    </source>
</evidence>
<keyword evidence="4 13" id="KW-0812">Transmembrane</keyword>
<keyword evidence="6 13" id="KW-0472">Membrane</keyword>
<comment type="similarity">
    <text evidence="8">Belongs to the PpiD chaperone family.</text>
</comment>
<feature type="transmembrane region" description="Helical" evidence="13">
    <location>
        <begin position="12"/>
        <end position="33"/>
    </location>
</feature>
<dbReference type="HOGENOM" id="CLU_447431_0_0_0"/>
<evidence type="ECO:0000256" key="6">
    <source>
        <dbReference type="ARBA" id="ARBA00023136"/>
    </source>
</evidence>
<feature type="domain" description="PpiC" evidence="14">
    <location>
        <begin position="238"/>
        <end position="338"/>
    </location>
</feature>
<name>W0RL69_9BACT</name>
<evidence type="ECO:0000256" key="11">
    <source>
        <dbReference type="PROSITE-ProRule" id="PRU00278"/>
    </source>
</evidence>
<keyword evidence="2" id="KW-1003">Cell membrane</keyword>
<gene>
    <name evidence="15" type="ORF">J421_3538</name>
</gene>
<evidence type="ECO:0000256" key="1">
    <source>
        <dbReference type="ARBA" id="ARBA00004382"/>
    </source>
</evidence>
<dbReference type="InterPro" id="IPR027304">
    <property type="entry name" value="Trigger_fact/SurA_dom_sf"/>
</dbReference>
<evidence type="ECO:0000259" key="14">
    <source>
        <dbReference type="PROSITE" id="PS50198"/>
    </source>
</evidence>
<dbReference type="GO" id="GO:0005886">
    <property type="term" value="C:plasma membrane"/>
    <property type="evidence" value="ECO:0007669"/>
    <property type="project" value="UniProtKB-SubCell"/>
</dbReference>
<dbReference type="PROSITE" id="PS50198">
    <property type="entry name" value="PPIC_PPIASE_2"/>
    <property type="match status" value="1"/>
</dbReference>
<dbReference type="Pfam" id="PF13145">
    <property type="entry name" value="Rotamase_2"/>
    <property type="match status" value="2"/>
</dbReference>
<keyword evidence="3" id="KW-0997">Cell inner membrane</keyword>
<keyword evidence="7" id="KW-0143">Chaperone</keyword>
<dbReference type="InParanoid" id="W0RL69"/>
<accession>W0RL69</accession>
<evidence type="ECO:0000256" key="2">
    <source>
        <dbReference type="ARBA" id="ARBA00022475"/>
    </source>
</evidence>
<evidence type="ECO:0000256" key="3">
    <source>
        <dbReference type="ARBA" id="ARBA00022519"/>
    </source>
</evidence>
<keyword evidence="5 13" id="KW-1133">Transmembrane helix</keyword>
<evidence type="ECO:0000256" key="4">
    <source>
        <dbReference type="ARBA" id="ARBA00022692"/>
    </source>
</evidence>
<dbReference type="PANTHER" id="PTHR47529:SF1">
    <property type="entry name" value="PERIPLASMIC CHAPERONE PPID"/>
    <property type="match status" value="1"/>
</dbReference>
<evidence type="ECO:0000256" key="7">
    <source>
        <dbReference type="ARBA" id="ARBA00023186"/>
    </source>
</evidence>
<keyword evidence="11 15" id="KW-0413">Isomerase</keyword>
<feature type="region of interest" description="Disordered" evidence="12">
    <location>
        <begin position="278"/>
        <end position="304"/>
    </location>
</feature>
<evidence type="ECO:0000313" key="16">
    <source>
        <dbReference type="Proteomes" id="UP000019151"/>
    </source>
</evidence>
<dbReference type="GO" id="GO:0003755">
    <property type="term" value="F:peptidyl-prolyl cis-trans isomerase activity"/>
    <property type="evidence" value="ECO:0007669"/>
    <property type="project" value="UniProtKB-KW"/>
</dbReference>
<evidence type="ECO:0000256" key="5">
    <source>
        <dbReference type="ARBA" id="ARBA00022989"/>
    </source>
</evidence>
<dbReference type="Pfam" id="PF13623">
    <property type="entry name" value="SurA_N_2"/>
    <property type="match status" value="1"/>
</dbReference>
<dbReference type="PROSITE" id="PS01096">
    <property type="entry name" value="PPIC_PPIASE_1"/>
    <property type="match status" value="1"/>
</dbReference>
<evidence type="ECO:0000313" key="15">
    <source>
        <dbReference type="EMBL" id="AHG91075.1"/>
    </source>
</evidence>
<keyword evidence="11" id="KW-0697">Rotamase</keyword>
<comment type="subcellular location">
    <subcellularLocation>
        <location evidence="1">Cell inner membrane</location>
        <topology evidence="1">Single-pass type II membrane protein</topology>
        <orientation evidence="1">Periplasmic side</orientation>
    </subcellularLocation>
</comment>
<dbReference type="InterPro" id="IPR052029">
    <property type="entry name" value="PpiD_chaperone"/>
</dbReference>
<evidence type="ECO:0000256" key="13">
    <source>
        <dbReference type="SAM" id="Phobius"/>
    </source>
</evidence>
<dbReference type="eggNOG" id="COG0760">
    <property type="taxonomic scope" value="Bacteria"/>
</dbReference>
<dbReference type="InterPro" id="IPR046357">
    <property type="entry name" value="PPIase_dom_sf"/>
</dbReference>
<keyword evidence="16" id="KW-1185">Reference proteome</keyword>
<dbReference type="AlphaFoldDB" id="W0RL69"/>